<dbReference type="InterPro" id="IPR013752">
    <property type="entry name" value="KPA_reductase"/>
</dbReference>
<comment type="caution">
    <text evidence="7">The sequence shown here is derived from an EMBL/GenBank/DDBJ whole genome shotgun (WGS) entry which is preliminary data.</text>
</comment>
<dbReference type="Pfam" id="PF02558">
    <property type="entry name" value="ApbA"/>
    <property type="match status" value="1"/>
</dbReference>
<dbReference type="InterPro" id="IPR013328">
    <property type="entry name" value="6PGD_dom2"/>
</dbReference>
<dbReference type="Proteomes" id="UP000186817">
    <property type="component" value="Unassembled WGS sequence"/>
</dbReference>
<dbReference type="EMBL" id="LSRX01000032">
    <property type="protein sequence ID" value="OLQ13148.1"/>
    <property type="molecule type" value="Genomic_DNA"/>
</dbReference>
<dbReference type="Gene3D" id="3.40.50.720">
    <property type="entry name" value="NAD(P)-binding Rossmann-like Domain"/>
    <property type="match status" value="1"/>
</dbReference>
<evidence type="ECO:0000256" key="4">
    <source>
        <dbReference type="SAM" id="MobiDB-lite"/>
    </source>
</evidence>
<dbReference type="OrthoDB" id="413390at2759"/>
<evidence type="ECO:0000256" key="2">
    <source>
        <dbReference type="ARBA" id="ARBA00022857"/>
    </source>
</evidence>
<dbReference type="InterPro" id="IPR013332">
    <property type="entry name" value="KPR_N"/>
</dbReference>
<evidence type="ECO:0000259" key="6">
    <source>
        <dbReference type="Pfam" id="PF08546"/>
    </source>
</evidence>
<dbReference type="GO" id="GO:0008677">
    <property type="term" value="F:2-dehydropantoate 2-reductase activity"/>
    <property type="evidence" value="ECO:0007669"/>
    <property type="project" value="TreeGrafter"/>
</dbReference>
<gene>
    <name evidence="7" type="ORF">AK812_SmicGene2861</name>
</gene>
<proteinExistence type="inferred from homology"/>
<sequence>MVRVAVLGAGCIGQWVGGHLALRGVDVLLVGKGLLERTVKSGSLRLTDVERDAAGFDESLQLPGHPHLTAKFDLEALKSDDFLAVFVCLKLGDNDLAASLGSLKKDTVIISMQNGIDNKKKLARLLPEHPIVGGMVPYGVIEAGPGHLRRATFGPVVIKDQRGRLAGYDLSGPLENAYANYAYVASMVESPHRFITRQSEVAKEKPGKELVLDEASRISVRDKQHREKCAIQNELQQSEVWTRRALACDLMQVATFTTMEKWHRFLLSRLSLSPPPHFQPTSIEQLLRCDRAAWVRMSELVTSLKRDAVGNLPLDEAFGKMESDPQVLFHLLPLPGKKSLLVDGGEPHRGAGLAVEVLSEADTHAEQCFKLVINCQNALNALRGCPLVEAAQDRLYRELMASAWEEATEVLRRSGQPLRGTINGMPMDRYLRILRLPNFALNAVKRLKSGLAPDPGYHSSMFYDLEQHRRTEIEELNGLVVKMAAAVGVPCPVNTALARLVREAEEKNAGSPRLSPEALLQEVRQEAPVPGAAPKRTSKSDCTSFVRTSLRALLPAALCHVMLVASFEHRPFAALLLKALGSSCQSVAKCCTAGMAYARPCESPIHRAMGRHMLEEGQVTAWLSCFDSTADEKMRLAESLVDLFLEGIREDWYPPEDWQAIFGVAMSETRTPRPTSMRLGDLVFCCWCELYKNKEFTKHALLDAIRQHRLPQSFTVWVQEALAGTLNWSAYLQALAARDAWERIPWDYSSLSKLAQASSAPSFPSAPASPALLRKKFQVVWIKVPQDPFADHTCASAVKQGLLVQKSATWSVMQDFVARSGWIRFSCELLLLLGENIALYAEPSRSHYPRGELEIRKNPAATLLNSAKGVGAVEAICGKALLFRLDGTDLLKETVEKACFFIDLLYVLSLSGEEGVQPLPDESIEEQLEQLRQKWRQTVQVAAASWHAYQVGDALNKDGSLKTDRPAVVDSGSDEPAADHAEPPEMSAPVGGSVPLSHPWPLRDHFAATFKLVRLKFSRNPTPFHECLQRCKELDHIQEEGLALGPADVLVSEELEGAVTGEMQSRIALLTILVLLRFLQPSLARSRSSQGSHAAQLRETVLCSGACVICVCAMPKLCVVYKIAAGTTGYKKSYEC</sequence>
<keyword evidence="3" id="KW-0560">Oxidoreductase</keyword>
<evidence type="ECO:0000256" key="1">
    <source>
        <dbReference type="ARBA" id="ARBA00007870"/>
    </source>
</evidence>
<dbReference type="GO" id="GO:0050661">
    <property type="term" value="F:NADP binding"/>
    <property type="evidence" value="ECO:0007669"/>
    <property type="project" value="TreeGrafter"/>
</dbReference>
<keyword evidence="2" id="KW-0521">NADP</keyword>
<dbReference type="SUPFAM" id="SSF51735">
    <property type="entry name" value="NAD(P)-binding Rossmann-fold domains"/>
    <property type="match status" value="1"/>
</dbReference>
<feature type="domain" description="Ketopantoate reductase N-terminal" evidence="5">
    <location>
        <begin position="4"/>
        <end position="160"/>
    </location>
</feature>
<organism evidence="7 8">
    <name type="scientific">Symbiodinium microadriaticum</name>
    <name type="common">Dinoflagellate</name>
    <name type="synonym">Zooxanthella microadriatica</name>
    <dbReference type="NCBI Taxonomy" id="2951"/>
    <lineage>
        <taxon>Eukaryota</taxon>
        <taxon>Sar</taxon>
        <taxon>Alveolata</taxon>
        <taxon>Dinophyceae</taxon>
        <taxon>Suessiales</taxon>
        <taxon>Symbiodiniaceae</taxon>
        <taxon>Symbiodinium</taxon>
    </lineage>
</organism>
<feature type="region of interest" description="Disordered" evidence="4">
    <location>
        <begin position="960"/>
        <end position="992"/>
    </location>
</feature>
<reference evidence="7 8" key="1">
    <citation type="submission" date="2016-02" db="EMBL/GenBank/DDBJ databases">
        <title>Genome analysis of coral dinoflagellate symbionts highlights evolutionary adaptations to a symbiotic lifestyle.</title>
        <authorList>
            <person name="Aranda M."/>
            <person name="Li Y."/>
            <person name="Liew Y.J."/>
            <person name="Baumgarten S."/>
            <person name="Simakov O."/>
            <person name="Wilson M."/>
            <person name="Piel J."/>
            <person name="Ashoor H."/>
            <person name="Bougouffa S."/>
            <person name="Bajic V.B."/>
            <person name="Ryu T."/>
            <person name="Ravasi T."/>
            <person name="Bayer T."/>
            <person name="Micklem G."/>
            <person name="Kim H."/>
            <person name="Bhak J."/>
            <person name="Lajeunesse T.C."/>
            <person name="Voolstra C.R."/>
        </authorList>
    </citation>
    <scope>NUCLEOTIDE SEQUENCE [LARGE SCALE GENOMIC DNA]</scope>
    <source>
        <strain evidence="7 8">CCMP2467</strain>
    </source>
</reference>
<name>A0A1Q9F0D4_SYMMI</name>
<keyword evidence="8" id="KW-1185">Reference proteome</keyword>
<dbReference type="SUPFAM" id="SSF48179">
    <property type="entry name" value="6-phosphogluconate dehydrogenase C-terminal domain-like"/>
    <property type="match status" value="1"/>
</dbReference>
<evidence type="ECO:0000256" key="3">
    <source>
        <dbReference type="ARBA" id="ARBA00023002"/>
    </source>
</evidence>
<accession>A0A1Q9F0D4</accession>
<comment type="similarity">
    <text evidence="1">Belongs to the ketopantoate reductase family.</text>
</comment>
<protein>
    <submittedName>
        <fullName evidence="7">Putative 2-dehydropantoate 2-reductase</fullName>
    </submittedName>
</protein>
<dbReference type="InterPro" id="IPR050838">
    <property type="entry name" value="Ketopantoate_reductase"/>
</dbReference>
<dbReference type="GO" id="GO:0005737">
    <property type="term" value="C:cytoplasm"/>
    <property type="evidence" value="ECO:0007669"/>
    <property type="project" value="TreeGrafter"/>
</dbReference>
<evidence type="ECO:0000313" key="8">
    <source>
        <dbReference type="Proteomes" id="UP000186817"/>
    </source>
</evidence>
<dbReference type="Gene3D" id="1.10.1040.10">
    <property type="entry name" value="N-(1-d-carboxylethyl)-l-norvaline Dehydrogenase, domain 2"/>
    <property type="match status" value="1"/>
</dbReference>
<dbReference type="PANTHER" id="PTHR43765">
    <property type="entry name" value="2-DEHYDROPANTOATE 2-REDUCTASE-RELATED"/>
    <property type="match status" value="1"/>
</dbReference>
<dbReference type="InterPro" id="IPR008927">
    <property type="entry name" value="6-PGluconate_DH-like_C_sf"/>
</dbReference>
<dbReference type="PANTHER" id="PTHR43765:SF2">
    <property type="entry name" value="2-DEHYDROPANTOATE 2-REDUCTASE"/>
    <property type="match status" value="1"/>
</dbReference>
<evidence type="ECO:0000259" key="5">
    <source>
        <dbReference type="Pfam" id="PF02558"/>
    </source>
</evidence>
<feature type="domain" description="Ketopantoate reductase C-terminal" evidence="6">
    <location>
        <begin position="365"/>
        <end position="504"/>
    </location>
</feature>
<evidence type="ECO:0000313" key="7">
    <source>
        <dbReference type="EMBL" id="OLQ13148.1"/>
    </source>
</evidence>
<dbReference type="AlphaFoldDB" id="A0A1Q9F0D4"/>
<dbReference type="Pfam" id="PF08546">
    <property type="entry name" value="ApbA_C"/>
    <property type="match status" value="1"/>
</dbReference>
<dbReference type="InterPro" id="IPR036291">
    <property type="entry name" value="NAD(P)-bd_dom_sf"/>
</dbReference>